<evidence type="ECO:0000256" key="3">
    <source>
        <dbReference type="ARBA" id="ARBA00022729"/>
    </source>
</evidence>
<feature type="signal peptide" evidence="4">
    <location>
        <begin position="1"/>
        <end position="24"/>
    </location>
</feature>
<comment type="caution">
    <text evidence="5">The sequence shown here is derived from an EMBL/GenBank/DDBJ whole genome shotgun (WGS) entry which is preliminary data.</text>
</comment>
<reference evidence="5 6" key="1">
    <citation type="submission" date="2019-06" db="EMBL/GenBank/DDBJ databases">
        <title>Whole genome shotgun sequence of Halomonas halmophila NBRC 15537.</title>
        <authorList>
            <person name="Hosoyama A."/>
            <person name="Uohara A."/>
            <person name="Ohji S."/>
            <person name="Ichikawa N."/>
        </authorList>
    </citation>
    <scope>NUCLEOTIDE SEQUENCE [LARGE SCALE GENOMIC DNA]</scope>
    <source>
        <strain evidence="5 6">NBRC 15537</strain>
    </source>
</reference>
<comment type="function">
    <text evidence="1">May be involved in the biogenesis of curli organelles.</text>
</comment>
<proteinExistence type="predicted"/>
<dbReference type="OrthoDB" id="6869495at2"/>
<evidence type="ECO:0000313" key="5">
    <source>
        <dbReference type="EMBL" id="GED21194.1"/>
    </source>
</evidence>
<dbReference type="Pfam" id="PF10627">
    <property type="entry name" value="CsgE"/>
    <property type="match status" value="1"/>
</dbReference>
<dbReference type="RefSeq" id="WP_141317209.1">
    <property type="nucleotide sequence ID" value="NZ_BJOC01000003.1"/>
</dbReference>
<gene>
    <name evidence="5" type="ORF">HHA01_01710</name>
</gene>
<evidence type="ECO:0000256" key="2">
    <source>
        <dbReference type="ARBA" id="ARBA00014024"/>
    </source>
</evidence>
<accession>A0A4Y4F037</accession>
<evidence type="ECO:0000256" key="1">
    <source>
        <dbReference type="ARBA" id="ARBA00003989"/>
    </source>
</evidence>
<dbReference type="Proteomes" id="UP000319812">
    <property type="component" value="Unassembled WGS sequence"/>
</dbReference>
<keyword evidence="6" id="KW-1185">Reference proteome</keyword>
<name>A0A4Y4F037_9GAMM</name>
<keyword evidence="3 4" id="KW-0732">Signal</keyword>
<dbReference type="EMBL" id="BJOC01000003">
    <property type="protein sequence ID" value="GED21194.1"/>
    <property type="molecule type" value="Genomic_DNA"/>
</dbReference>
<evidence type="ECO:0000313" key="6">
    <source>
        <dbReference type="Proteomes" id="UP000319812"/>
    </source>
</evidence>
<organism evidence="5 6">
    <name type="scientific">Halomonas halmophila</name>
    <dbReference type="NCBI Taxonomy" id="252"/>
    <lineage>
        <taxon>Bacteria</taxon>
        <taxon>Pseudomonadati</taxon>
        <taxon>Pseudomonadota</taxon>
        <taxon>Gammaproteobacteria</taxon>
        <taxon>Oceanospirillales</taxon>
        <taxon>Halomonadaceae</taxon>
        <taxon>Halomonas</taxon>
    </lineage>
</organism>
<feature type="chain" id="PRO_5021266412" description="Curli production assembly/transport component CsgE" evidence="4">
    <location>
        <begin position="25"/>
        <end position="169"/>
    </location>
</feature>
<protein>
    <recommendedName>
        <fullName evidence="2">Curli production assembly/transport component CsgE</fullName>
    </recommendedName>
</protein>
<evidence type="ECO:0000256" key="4">
    <source>
        <dbReference type="SAM" id="SignalP"/>
    </source>
</evidence>
<sequence>MHMQLTTPGCALFLLLSWPLPGMAQEGGDAASLDGGQQMPEVTINDENAQEALDEQFNLDTPELSGVIVDRTMTMAGRTFYRSFAQAGRQSELLNGVVLTLHERPDPRSGSQIWITEGNTVHFRTQLSPRISEADRNAQKAVAAVEERLLRARLSEALQPSRDLADKEL</sequence>
<dbReference type="InterPro" id="IPR018900">
    <property type="entry name" value="Curli_CsgE"/>
</dbReference>
<dbReference type="AlphaFoldDB" id="A0A4Y4F037"/>